<keyword evidence="2" id="KW-0560">Oxidoreductase</keyword>
<dbReference type="EMBL" id="JACCAT010000001">
    <property type="protein sequence ID" value="NYH11851.1"/>
    <property type="molecule type" value="Genomic_DNA"/>
</dbReference>
<sequence>MNQEIRVVAVLLAREGKEDQVEQVLRACVQPSRAEAGCLAYSLHRSLDNARQFVFVERWTNREAIELHRQMPHYKTLANGLIDLLVDRQVHLLEELADSPES</sequence>
<dbReference type="Gene3D" id="3.30.70.100">
    <property type="match status" value="1"/>
</dbReference>
<dbReference type="AlphaFoldDB" id="A0A7Y9W1A7"/>
<dbReference type="GO" id="GO:0004497">
    <property type="term" value="F:monooxygenase activity"/>
    <property type="evidence" value="ECO:0007669"/>
    <property type="project" value="UniProtKB-KW"/>
</dbReference>
<evidence type="ECO:0000259" key="1">
    <source>
        <dbReference type="PROSITE" id="PS51725"/>
    </source>
</evidence>
<dbReference type="Pfam" id="PF03992">
    <property type="entry name" value="ABM"/>
    <property type="match status" value="1"/>
</dbReference>
<keyword evidence="2" id="KW-0503">Monooxygenase</keyword>
<feature type="domain" description="ABM" evidence="1">
    <location>
        <begin position="5"/>
        <end position="93"/>
    </location>
</feature>
<dbReference type="InterPro" id="IPR011008">
    <property type="entry name" value="Dimeric_a/b-barrel"/>
</dbReference>
<dbReference type="Proteomes" id="UP000553035">
    <property type="component" value="Unassembled WGS sequence"/>
</dbReference>
<dbReference type="GO" id="GO:0005829">
    <property type="term" value="C:cytosol"/>
    <property type="evidence" value="ECO:0007669"/>
    <property type="project" value="TreeGrafter"/>
</dbReference>
<evidence type="ECO:0000313" key="2">
    <source>
        <dbReference type="EMBL" id="NYH11851.1"/>
    </source>
</evidence>
<dbReference type="InterPro" id="IPR050744">
    <property type="entry name" value="AI-2_Isomerase_LsrG"/>
</dbReference>
<dbReference type="PROSITE" id="PS51725">
    <property type="entry name" value="ABM"/>
    <property type="match status" value="1"/>
</dbReference>
<accession>A0A7Y9W1A7</accession>
<dbReference type="RefSeq" id="WP_179694942.1">
    <property type="nucleotide sequence ID" value="NZ_JACCAT010000001.1"/>
</dbReference>
<name>A0A7Y9W1A7_9PSED</name>
<dbReference type="PANTHER" id="PTHR33336">
    <property type="entry name" value="QUINOL MONOOXYGENASE YGIN-RELATED"/>
    <property type="match status" value="1"/>
</dbReference>
<proteinExistence type="predicted"/>
<evidence type="ECO:0000313" key="3">
    <source>
        <dbReference type="Proteomes" id="UP000553035"/>
    </source>
</evidence>
<dbReference type="InterPro" id="IPR007138">
    <property type="entry name" value="ABM_dom"/>
</dbReference>
<comment type="caution">
    <text evidence="2">The sequence shown here is derived from an EMBL/GenBank/DDBJ whole genome shotgun (WGS) entry which is preliminary data.</text>
</comment>
<dbReference type="SUPFAM" id="SSF54909">
    <property type="entry name" value="Dimeric alpha+beta barrel"/>
    <property type="match status" value="1"/>
</dbReference>
<dbReference type="PANTHER" id="PTHR33336:SF3">
    <property type="entry name" value="ABM DOMAIN-CONTAINING PROTEIN"/>
    <property type="match status" value="1"/>
</dbReference>
<protein>
    <submittedName>
        <fullName evidence="2">Quinol monooxygenase YgiN</fullName>
    </submittedName>
</protein>
<gene>
    <name evidence="2" type="ORF">GGI52_004894</name>
</gene>
<reference evidence="2 3" key="1">
    <citation type="submission" date="2020-07" db="EMBL/GenBank/DDBJ databases">
        <title>Exploring microbial biodiversity for novel pathways involved in the catabolism of aromatic compounds derived from lignin.</title>
        <authorList>
            <person name="Elkins J."/>
        </authorList>
    </citation>
    <scope>NUCLEOTIDE SEQUENCE [LARGE SCALE GENOMIC DNA]</scope>
    <source>
        <strain evidence="2 3">VanB</strain>
    </source>
</reference>
<organism evidence="2 3">
    <name type="scientific">Pseudomonas moraviensis</name>
    <dbReference type="NCBI Taxonomy" id="321662"/>
    <lineage>
        <taxon>Bacteria</taxon>
        <taxon>Pseudomonadati</taxon>
        <taxon>Pseudomonadota</taxon>
        <taxon>Gammaproteobacteria</taxon>
        <taxon>Pseudomonadales</taxon>
        <taxon>Pseudomonadaceae</taxon>
        <taxon>Pseudomonas</taxon>
    </lineage>
</organism>